<reference evidence="1" key="2">
    <citation type="journal article" date="2015" name="Fish Shellfish Immunol.">
        <title>Early steps in the European eel (Anguilla anguilla)-Vibrio vulnificus interaction in the gills: Role of the RtxA13 toxin.</title>
        <authorList>
            <person name="Callol A."/>
            <person name="Pajuelo D."/>
            <person name="Ebbesson L."/>
            <person name="Teles M."/>
            <person name="MacKenzie S."/>
            <person name="Amaro C."/>
        </authorList>
    </citation>
    <scope>NUCLEOTIDE SEQUENCE</scope>
</reference>
<dbReference type="AlphaFoldDB" id="A0A0E9PDN8"/>
<organism evidence="1">
    <name type="scientific">Anguilla anguilla</name>
    <name type="common">European freshwater eel</name>
    <name type="synonym">Muraena anguilla</name>
    <dbReference type="NCBI Taxonomy" id="7936"/>
    <lineage>
        <taxon>Eukaryota</taxon>
        <taxon>Metazoa</taxon>
        <taxon>Chordata</taxon>
        <taxon>Craniata</taxon>
        <taxon>Vertebrata</taxon>
        <taxon>Euteleostomi</taxon>
        <taxon>Actinopterygii</taxon>
        <taxon>Neopterygii</taxon>
        <taxon>Teleostei</taxon>
        <taxon>Anguilliformes</taxon>
        <taxon>Anguillidae</taxon>
        <taxon>Anguilla</taxon>
    </lineage>
</organism>
<reference evidence="1" key="1">
    <citation type="submission" date="2014-11" db="EMBL/GenBank/DDBJ databases">
        <authorList>
            <person name="Amaro Gonzalez C."/>
        </authorList>
    </citation>
    <scope>NUCLEOTIDE SEQUENCE</scope>
</reference>
<evidence type="ECO:0000313" key="1">
    <source>
        <dbReference type="EMBL" id="JAH02387.1"/>
    </source>
</evidence>
<proteinExistence type="predicted"/>
<dbReference type="EMBL" id="GBXM01106190">
    <property type="protein sequence ID" value="JAH02387.1"/>
    <property type="molecule type" value="Transcribed_RNA"/>
</dbReference>
<protein>
    <submittedName>
        <fullName evidence="1">Uncharacterized protein</fullName>
    </submittedName>
</protein>
<name>A0A0E9PDN8_ANGAN</name>
<accession>A0A0E9PDN8</accession>
<sequence>MDVILHLPLLDLHSVLKRREGKSSGMEPDFLHLGFSSGDEACMHVLFKTNFLSDFLSLQFEGKF</sequence>